<dbReference type="EMBL" id="HG322950">
    <property type="protein sequence ID" value="CDF82131.1"/>
    <property type="molecule type" value="Genomic_DNA"/>
</dbReference>
<keyword evidence="1" id="KW-0472">Membrane</keyword>
<protein>
    <submittedName>
        <fullName evidence="2">Hypothetical membrane protein</fullName>
    </submittedName>
</protein>
<evidence type="ECO:0000313" key="3">
    <source>
        <dbReference type="Proteomes" id="UP000025241"/>
    </source>
</evidence>
<dbReference type="KEGG" id="pkc:PKB_0763"/>
<reference evidence="2 3" key="2">
    <citation type="submission" date="2014-05" db="EMBL/GenBank/DDBJ databases">
        <title>Genome sequence of the 3-chlorobenzoate degrading bacterium Pseudomonas knackmussii B13 shows multiple evidence for horizontal gene transfer.</title>
        <authorList>
            <person name="Miyazaki R."/>
            <person name="Bertelli C."/>
            <person name="Falquet L."/>
            <person name="Robinson-Rechavi M."/>
            <person name="Gharib W."/>
            <person name="Roy S."/>
            <person name="Van der Meer J.R."/>
        </authorList>
    </citation>
    <scope>NUCLEOTIDE SEQUENCE [LARGE SCALE GENOMIC DNA]</scope>
    <source>
        <strain evidence="2 3">B13</strain>
    </source>
</reference>
<feature type="transmembrane region" description="Helical" evidence="1">
    <location>
        <begin position="39"/>
        <end position="57"/>
    </location>
</feature>
<keyword evidence="1" id="KW-0812">Transmembrane</keyword>
<organism evidence="2 3">
    <name type="scientific">Pseudomonas knackmussii (strain DSM 6978 / CCUG 54928 / LMG 23759 / B13)</name>
    <dbReference type="NCBI Taxonomy" id="1301098"/>
    <lineage>
        <taxon>Bacteria</taxon>
        <taxon>Pseudomonadati</taxon>
        <taxon>Pseudomonadota</taxon>
        <taxon>Gammaproteobacteria</taxon>
        <taxon>Pseudomonadales</taxon>
        <taxon>Pseudomonadaceae</taxon>
        <taxon>Pseudomonas</taxon>
    </lineage>
</organism>
<dbReference type="STRING" id="1301098.PKB_0763"/>
<dbReference type="Proteomes" id="UP000025241">
    <property type="component" value="Chromosome I"/>
</dbReference>
<keyword evidence="1" id="KW-1133">Transmembrane helix</keyword>
<evidence type="ECO:0000256" key="1">
    <source>
        <dbReference type="SAM" id="Phobius"/>
    </source>
</evidence>
<sequence>MSKIKFADVRAMFRDRDQCRWFWFREWLKDAGAPMLKDALRIVALSVALYALGLTFGKGLATGFSQNIQVNVRLQVAE</sequence>
<accession>A0A024HBB9</accession>
<evidence type="ECO:0000313" key="2">
    <source>
        <dbReference type="EMBL" id="CDF82131.1"/>
    </source>
</evidence>
<proteinExistence type="predicted"/>
<gene>
    <name evidence="2" type="ORF">PKB_0763</name>
</gene>
<dbReference type="PATRIC" id="fig|1301098.3.peg.767"/>
<name>A0A024HBB9_PSEKB</name>
<dbReference type="HOGENOM" id="CLU_2619328_0_0_6"/>
<dbReference type="AlphaFoldDB" id="A0A024HBB9"/>
<reference evidence="2 3" key="1">
    <citation type="submission" date="2013-03" db="EMBL/GenBank/DDBJ databases">
        <authorList>
            <person name="Linke B."/>
        </authorList>
    </citation>
    <scope>NUCLEOTIDE SEQUENCE [LARGE SCALE GENOMIC DNA]</scope>
    <source>
        <strain evidence="2 3">B13</strain>
    </source>
</reference>
<keyword evidence="3" id="KW-1185">Reference proteome</keyword>